<keyword evidence="2" id="KW-1185">Reference proteome</keyword>
<dbReference type="Proteomes" id="UP000299102">
    <property type="component" value="Unassembled WGS sequence"/>
</dbReference>
<sequence>MYREAVWSRSLQHRPLPSVITAGVATPSRYCRSFRIISRGSAFVEVYISVRVYVTGYKESQSEPKRGSLRRNSFCSFPCSVCASSRELRLRRCGVVSAV</sequence>
<comment type="caution">
    <text evidence="1">The sequence shown here is derived from an EMBL/GenBank/DDBJ whole genome shotgun (WGS) entry which is preliminary data.</text>
</comment>
<protein>
    <submittedName>
        <fullName evidence="1">Uncharacterized protein</fullName>
    </submittedName>
</protein>
<organism evidence="1 2">
    <name type="scientific">Eumeta variegata</name>
    <name type="common">Bagworm moth</name>
    <name type="synonym">Eumeta japonica</name>
    <dbReference type="NCBI Taxonomy" id="151549"/>
    <lineage>
        <taxon>Eukaryota</taxon>
        <taxon>Metazoa</taxon>
        <taxon>Ecdysozoa</taxon>
        <taxon>Arthropoda</taxon>
        <taxon>Hexapoda</taxon>
        <taxon>Insecta</taxon>
        <taxon>Pterygota</taxon>
        <taxon>Neoptera</taxon>
        <taxon>Endopterygota</taxon>
        <taxon>Lepidoptera</taxon>
        <taxon>Glossata</taxon>
        <taxon>Ditrysia</taxon>
        <taxon>Tineoidea</taxon>
        <taxon>Psychidae</taxon>
        <taxon>Oiketicinae</taxon>
        <taxon>Eumeta</taxon>
    </lineage>
</organism>
<evidence type="ECO:0000313" key="2">
    <source>
        <dbReference type="Proteomes" id="UP000299102"/>
    </source>
</evidence>
<gene>
    <name evidence="1" type="ORF">EVAR_15737_1</name>
</gene>
<accession>A0A4C1Z8I2</accession>
<dbReference type="EMBL" id="BGZK01001654">
    <property type="protein sequence ID" value="GBP84000.1"/>
    <property type="molecule type" value="Genomic_DNA"/>
</dbReference>
<proteinExistence type="predicted"/>
<dbReference type="AlphaFoldDB" id="A0A4C1Z8I2"/>
<evidence type="ECO:0000313" key="1">
    <source>
        <dbReference type="EMBL" id="GBP84000.1"/>
    </source>
</evidence>
<reference evidence="1 2" key="1">
    <citation type="journal article" date="2019" name="Commun. Biol.">
        <title>The bagworm genome reveals a unique fibroin gene that provides high tensile strength.</title>
        <authorList>
            <person name="Kono N."/>
            <person name="Nakamura H."/>
            <person name="Ohtoshi R."/>
            <person name="Tomita M."/>
            <person name="Numata K."/>
            <person name="Arakawa K."/>
        </authorList>
    </citation>
    <scope>NUCLEOTIDE SEQUENCE [LARGE SCALE GENOMIC DNA]</scope>
</reference>
<name>A0A4C1Z8I2_EUMVA</name>